<dbReference type="EMBL" id="QVQW01000016">
    <property type="protein sequence ID" value="RKU46094.1"/>
    <property type="molecule type" value="Genomic_DNA"/>
</dbReference>
<dbReference type="OrthoDB" id="74360at2759"/>
<reference evidence="2 3" key="1">
    <citation type="submission" date="2018-08" db="EMBL/GenBank/DDBJ databases">
        <title>Draft genome of the lignicolous fungus Coniochaeta pulveracea.</title>
        <authorList>
            <person name="Borstlap C.J."/>
            <person name="De Witt R.N."/>
            <person name="Botha A."/>
            <person name="Volschenk H."/>
        </authorList>
    </citation>
    <scope>NUCLEOTIDE SEQUENCE [LARGE SCALE GENOMIC DNA]</scope>
    <source>
        <strain evidence="2 3">CAB683</strain>
    </source>
</reference>
<protein>
    <recommendedName>
        <fullName evidence="4">FAD/NAD(P)-binding domain-containing protein</fullName>
    </recommendedName>
</protein>
<dbReference type="InterPro" id="IPR036188">
    <property type="entry name" value="FAD/NAD-bd_sf"/>
</dbReference>
<proteinExistence type="inferred from homology"/>
<evidence type="ECO:0000313" key="2">
    <source>
        <dbReference type="EMBL" id="RKU46094.1"/>
    </source>
</evidence>
<sequence length="595" mass="67444">MTMVLEMSGDHLPQLPLHYTEAEPHNDIPVHDPAYTIREEPLGTAKQIRIILIGAGASGLNMVRTLRLNLTNYELAVYEKNDEVGGTWYENRYPGVRCDVPSHNYQFSWRPNPPWTNFFSPADEIQEYLCRICDEECMRDVIKTSHRVLSARWTEAKGIWRLNVQDLKTGEEFEDYANFLLDASGILNNWAWPDIPNLQDFQGTLVHTANWPKDFDHTDKTVAVIGNGSSGVQLVPEIQPVVTRMYHLLRTPTWVLPPRVPTMIAMGNAKDILGKIDMDEKENFSDKTKAHFQQDPDFYRSFVKGIEREVNGSFPIVLTDGKAQAFARAKVAEYMTAMLGGDETLCKKLIPDFPLGCRRMTPAPRYLQSVVQPNVDVVTEGIKRIVPEGIELVSGQVLKVDAIICATGFDVSFCPRFPLKGRNGNLQDIWREETPKAYMSCAVPGLPNYFTFMGPNGPIGHGGVFTLTEHIARYVTGVIKKCQTEGIKAIAPSQAVVDDYFEHIQSFMPRTAWASSCRSWFKRGKETGPVVALHPGSRIHFFHMLERFRGEDWEYVYDNARQNRFEYLGNGFSTKELDPSIDSTWYLDMTGEAMP</sequence>
<organism evidence="2 3">
    <name type="scientific">Coniochaeta pulveracea</name>
    <dbReference type="NCBI Taxonomy" id="177199"/>
    <lineage>
        <taxon>Eukaryota</taxon>
        <taxon>Fungi</taxon>
        <taxon>Dikarya</taxon>
        <taxon>Ascomycota</taxon>
        <taxon>Pezizomycotina</taxon>
        <taxon>Sordariomycetes</taxon>
        <taxon>Sordariomycetidae</taxon>
        <taxon>Coniochaetales</taxon>
        <taxon>Coniochaetaceae</taxon>
        <taxon>Coniochaeta</taxon>
    </lineage>
</organism>
<dbReference type="SUPFAM" id="SSF51905">
    <property type="entry name" value="FAD/NAD(P)-binding domain"/>
    <property type="match status" value="3"/>
</dbReference>
<evidence type="ECO:0008006" key="4">
    <source>
        <dbReference type="Google" id="ProtNLM"/>
    </source>
</evidence>
<dbReference type="PANTHER" id="PTHR42877">
    <property type="entry name" value="L-ORNITHINE N(5)-MONOOXYGENASE-RELATED"/>
    <property type="match status" value="1"/>
</dbReference>
<dbReference type="STRING" id="177199.A0A420YE20"/>
<dbReference type="Proteomes" id="UP000275385">
    <property type="component" value="Unassembled WGS sequence"/>
</dbReference>
<evidence type="ECO:0000313" key="3">
    <source>
        <dbReference type="Proteomes" id="UP000275385"/>
    </source>
</evidence>
<dbReference type="PANTHER" id="PTHR42877:SF12">
    <property type="entry name" value="MONOOXYGENASE"/>
    <property type="match status" value="1"/>
</dbReference>
<gene>
    <name evidence="2" type="ORF">DL546_005290</name>
</gene>
<dbReference type="InterPro" id="IPR051209">
    <property type="entry name" value="FAD-bind_Monooxygenase_sf"/>
</dbReference>
<comment type="similarity">
    <text evidence="1">Belongs to the FAD-binding monooxygenase family.</text>
</comment>
<evidence type="ECO:0000256" key="1">
    <source>
        <dbReference type="ARBA" id="ARBA00010139"/>
    </source>
</evidence>
<dbReference type="Gene3D" id="3.50.50.60">
    <property type="entry name" value="FAD/NAD(P)-binding domain"/>
    <property type="match status" value="2"/>
</dbReference>
<dbReference type="AlphaFoldDB" id="A0A420YE20"/>
<accession>A0A420YE20</accession>
<name>A0A420YE20_9PEZI</name>
<dbReference type="Pfam" id="PF13450">
    <property type="entry name" value="NAD_binding_8"/>
    <property type="match status" value="1"/>
</dbReference>
<comment type="caution">
    <text evidence="2">The sequence shown here is derived from an EMBL/GenBank/DDBJ whole genome shotgun (WGS) entry which is preliminary data.</text>
</comment>
<keyword evidence="3" id="KW-1185">Reference proteome</keyword>